<name>A0A2M6W248_9BACT</name>
<comment type="caution">
    <text evidence="1">The sequence shown here is derived from an EMBL/GenBank/DDBJ whole genome shotgun (WGS) entry which is preliminary data.</text>
</comment>
<evidence type="ECO:0008006" key="3">
    <source>
        <dbReference type="Google" id="ProtNLM"/>
    </source>
</evidence>
<dbReference type="Proteomes" id="UP000229362">
    <property type="component" value="Unassembled WGS sequence"/>
</dbReference>
<dbReference type="AlphaFoldDB" id="A0A2M6W248"/>
<gene>
    <name evidence="1" type="ORF">COU33_00755</name>
</gene>
<accession>A0A2M6W248</accession>
<sequence>DEETGVWVWTGTPTPGKKNSINTEMVIAAQKKATRSSSKYVKPVIQTTLETIRAEDIGDHVQVTGVVAVEPGVLGSQYFYIVGSAGVQVYMFKKDFPKLTIGDLVTVEGELSEIAGETRLKTSEKKDIQVLEHVEEPAPKQLDIVDVGETYEGWLVQVHGEITELKSSYMFVDDGTEEVKVYFKRGAGIEKKVFHVGDIVSVTGIVSQTRSGFQLLPRKQFDIQKTGTVEGLAIDLAPAGNDDANVAETYLTATAGGITSIIVGLFAKVHGGSAMRVVKRVGVVAAEVVRRRRG</sequence>
<evidence type="ECO:0000313" key="1">
    <source>
        <dbReference type="EMBL" id="PIT86879.1"/>
    </source>
</evidence>
<evidence type="ECO:0000313" key="2">
    <source>
        <dbReference type="Proteomes" id="UP000229362"/>
    </source>
</evidence>
<organism evidence="1 2">
    <name type="scientific">Candidatus Magasanikbacteria bacterium CG10_big_fil_rev_8_21_14_0_10_43_6</name>
    <dbReference type="NCBI Taxonomy" id="1974650"/>
    <lineage>
        <taxon>Bacteria</taxon>
        <taxon>Candidatus Magasanikiibacteriota</taxon>
    </lineage>
</organism>
<reference evidence="2" key="1">
    <citation type="submission" date="2017-09" db="EMBL/GenBank/DDBJ databases">
        <title>Depth-based differentiation of microbial function through sediment-hosted aquifers and enrichment of novel symbionts in the deep terrestrial subsurface.</title>
        <authorList>
            <person name="Probst A.J."/>
            <person name="Ladd B."/>
            <person name="Jarett J.K."/>
            <person name="Geller-Mcgrath D.E."/>
            <person name="Sieber C.M.K."/>
            <person name="Emerson J.B."/>
            <person name="Anantharaman K."/>
            <person name="Thomas B.C."/>
            <person name="Malmstrom R."/>
            <person name="Stieglmeier M."/>
            <person name="Klingl A."/>
            <person name="Woyke T."/>
            <person name="Ryan C.M."/>
            <person name="Banfield J.F."/>
        </authorList>
    </citation>
    <scope>NUCLEOTIDE SEQUENCE [LARGE SCALE GENOMIC DNA]</scope>
</reference>
<protein>
    <recommendedName>
        <fullName evidence="3">OB domain-containing protein</fullName>
    </recommendedName>
</protein>
<dbReference type="EMBL" id="PFBZ01000030">
    <property type="protein sequence ID" value="PIT86879.1"/>
    <property type="molecule type" value="Genomic_DNA"/>
</dbReference>
<proteinExistence type="predicted"/>
<feature type="non-terminal residue" evidence="1">
    <location>
        <position position="1"/>
    </location>
</feature>